<keyword evidence="1" id="KW-0547">Nucleotide-binding</keyword>
<protein>
    <submittedName>
        <fullName evidence="3">Uncharacterized protein</fullName>
    </submittedName>
</protein>
<dbReference type="EMBL" id="CM026423">
    <property type="protein sequence ID" value="KAG0583754.1"/>
    <property type="molecule type" value="Genomic_DNA"/>
</dbReference>
<reference evidence="3" key="1">
    <citation type="submission" date="2020-06" db="EMBL/GenBank/DDBJ databases">
        <title>WGS assembly of Ceratodon purpureus strain R40.</title>
        <authorList>
            <person name="Carey S.B."/>
            <person name="Jenkins J."/>
            <person name="Shu S."/>
            <person name="Lovell J.T."/>
            <person name="Sreedasyam A."/>
            <person name="Maumus F."/>
            <person name="Tiley G.P."/>
            <person name="Fernandez-Pozo N."/>
            <person name="Barry K."/>
            <person name="Chen C."/>
            <person name="Wang M."/>
            <person name="Lipzen A."/>
            <person name="Daum C."/>
            <person name="Saski C.A."/>
            <person name="Payton A.C."/>
            <person name="Mcbreen J.C."/>
            <person name="Conrad R.E."/>
            <person name="Kollar L.M."/>
            <person name="Olsson S."/>
            <person name="Huttunen S."/>
            <person name="Landis J.B."/>
            <person name="Wickett N.J."/>
            <person name="Johnson M.G."/>
            <person name="Rensing S.A."/>
            <person name="Grimwood J."/>
            <person name="Schmutz J."/>
            <person name="Mcdaniel S.F."/>
        </authorList>
    </citation>
    <scope>NUCLEOTIDE SEQUENCE</scope>
    <source>
        <strain evidence="3">R40</strain>
    </source>
</reference>
<dbReference type="InterPro" id="IPR029047">
    <property type="entry name" value="HSP70_peptide-bd_sf"/>
</dbReference>
<dbReference type="GO" id="GO:0140662">
    <property type="term" value="F:ATP-dependent protein folding chaperone"/>
    <property type="evidence" value="ECO:0007669"/>
    <property type="project" value="InterPro"/>
</dbReference>
<evidence type="ECO:0000256" key="1">
    <source>
        <dbReference type="ARBA" id="ARBA00022741"/>
    </source>
</evidence>
<evidence type="ECO:0000313" key="4">
    <source>
        <dbReference type="Proteomes" id="UP000822688"/>
    </source>
</evidence>
<evidence type="ECO:0000313" key="3">
    <source>
        <dbReference type="EMBL" id="KAG0583754.1"/>
    </source>
</evidence>
<dbReference type="Proteomes" id="UP000822688">
    <property type="component" value="Chromosome 3"/>
</dbReference>
<keyword evidence="4" id="KW-1185">Reference proteome</keyword>
<accession>A0A8T0IIX7</accession>
<sequence length="397" mass="42923">MSDRQVAGIAVGYDSVVVTLVSDTRSAPQYADPVEEKLRALTPEEVASAVSRIVAGVGASTSVSLSIPDALAWHGKQRYEDAIKSVLGEPYIGAIQARRNIWDITVHSTSCFKNHANDFPVDEPVNVLFLDLTPGHASAGISTVETDDGVVYFTGGGRYEKIILEKPLENLSPQDLIDNLVTPTTDQNPIDLHGIYIFRPDGSSAALSSALHSKFPDTPIKWVSLSDISHGTAVAAVQQNLGEPMNCELAFTTLPVPIQIALSDGQLVPAIRRNRILPFKHTAVLTTSRHNQATATVQLLQGVKPYGTVTVDELPPRPKGEVQILVSVEMDHVGETVVCVQPVGSSEKTVKQLGNVFDAITNEEIEAYLAEHYSYDESSERLHSCNDREDVLGDLPA</sequence>
<dbReference type="SUPFAM" id="SSF100920">
    <property type="entry name" value="Heat shock protein 70kD (HSP70), peptide-binding domain"/>
    <property type="match status" value="1"/>
</dbReference>
<dbReference type="InterPro" id="IPR013126">
    <property type="entry name" value="Hsp_70_fam"/>
</dbReference>
<proteinExistence type="predicted"/>
<dbReference type="Gene3D" id="2.60.34.10">
    <property type="entry name" value="Substrate Binding Domain Of DNAk, Chain A, domain 1"/>
    <property type="match status" value="1"/>
</dbReference>
<dbReference type="GO" id="GO:0005524">
    <property type="term" value="F:ATP binding"/>
    <property type="evidence" value="ECO:0007669"/>
    <property type="project" value="UniProtKB-KW"/>
</dbReference>
<keyword evidence="2" id="KW-0067">ATP-binding</keyword>
<evidence type="ECO:0000256" key="2">
    <source>
        <dbReference type="ARBA" id="ARBA00022840"/>
    </source>
</evidence>
<dbReference type="AlphaFoldDB" id="A0A8T0IIX7"/>
<name>A0A8T0IIX7_CERPU</name>
<comment type="caution">
    <text evidence="3">The sequence shown here is derived from an EMBL/GenBank/DDBJ whole genome shotgun (WGS) entry which is preliminary data.</text>
</comment>
<dbReference type="Pfam" id="PF00012">
    <property type="entry name" value="HSP70"/>
    <property type="match status" value="1"/>
</dbReference>
<gene>
    <name evidence="3" type="ORF">KC19_3G160700</name>
</gene>
<organism evidence="3 4">
    <name type="scientific">Ceratodon purpureus</name>
    <name type="common">Fire moss</name>
    <name type="synonym">Dicranum purpureum</name>
    <dbReference type="NCBI Taxonomy" id="3225"/>
    <lineage>
        <taxon>Eukaryota</taxon>
        <taxon>Viridiplantae</taxon>
        <taxon>Streptophyta</taxon>
        <taxon>Embryophyta</taxon>
        <taxon>Bryophyta</taxon>
        <taxon>Bryophytina</taxon>
        <taxon>Bryopsida</taxon>
        <taxon>Dicranidae</taxon>
        <taxon>Pseudoditrichales</taxon>
        <taxon>Ditrichaceae</taxon>
        <taxon>Ceratodon</taxon>
    </lineage>
</organism>